<proteinExistence type="predicted"/>
<evidence type="ECO:0000313" key="2">
    <source>
        <dbReference type="Proteomes" id="UP001345691"/>
    </source>
</evidence>
<evidence type="ECO:0000313" key="1">
    <source>
        <dbReference type="EMBL" id="KAK5060879.1"/>
    </source>
</evidence>
<dbReference type="EMBL" id="JAVRRF010000010">
    <property type="protein sequence ID" value="KAK5060879.1"/>
    <property type="molecule type" value="Genomic_DNA"/>
</dbReference>
<sequence>MGVLSIGDSNNSNDERRGSAPFVVIAYSPQQVSSTVEHYVELFRRNEMHVEIPSAKLRHLLAHANYANSDDAAGTEPGMPLRMCELPPYWARRSSVSWFSTAACISNLPAPAAARFLLYQYFVAKSDGPETR</sequence>
<reference evidence="1 2" key="1">
    <citation type="submission" date="2023-08" db="EMBL/GenBank/DDBJ databases">
        <title>Black Yeasts Isolated from many extreme environments.</title>
        <authorList>
            <person name="Coleine C."/>
            <person name="Stajich J.E."/>
            <person name="Selbmann L."/>
        </authorList>
    </citation>
    <scope>NUCLEOTIDE SEQUENCE [LARGE SCALE GENOMIC DNA]</scope>
    <source>
        <strain evidence="1 2">CCFEE 6328</strain>
    </source>
</reference>
<name>A0ABR0JDS7_9EURO</name>
<keyword evidence="2" id="KW-1185">Reference proteome</keyword>
<comment type="caution">
    <text evidence="1">The sequence shown here is derived from an EMBL/GenBank/DDBJ whole genome shotgun (WGS) entry which is preliminary data.</text>
</comment>
<gene>
    <name evidence="1" type="ORF">LTR69_005478</name>
</gene>
<dbReference type="Proteomes" id="UP001345691">
    <property type="component" value="Unassembled WGS sequence"/>
</dbReference>
<accession>A0ABR0JDS7</accession>
<protein>
    <submittedName>
        <fullName evidence="1">Uncharacterized protein</fullName>
    </submittedName>
</protein>
<organism evidence="1 2">
    <name type="scientific">Exophiala sideris</name>
    <dbReference type="NCBI Taxonomy" id="1016849"/>
    <lineage>
        <taxon>Eukaryota</taxon>
        <taxon>Fungi</taxon>
        <taxon>Dikarya</taxon>
        <taxon>Ascomycota</taxon>
        <taxon>Pezizomycotina</taxon>
        <taxon>Eurotiomycetes</taxon>
        <taxon>Chaetothyriomycetidae</taxon>
        <taxon>Chaetothyriales</taxon>
        <taxon>Herpotrichiellaceae</taxon>
        <taxon>Exophiala</taxon>
    </lineage>
</organism>